<dbReference type="PIRSF" id="PIRSF000521">
    <property type="entry name" value="Transaminase_4ab_Lys_Orn"/>
    <property type="match status" value="1"/>
</dbReference>
<dbReference type="GeneID" id="5327203"/>
<organism evidence="11 12">
    <name type="scientific">Methanococcus aeolicus (strain ATCC BAA-1280 / DSM 17508 / OCM 812 / Nankai-3)</name>
    <dbReference type="NCBI Taxonomy" id="419665"/>
    <lineage>
        <taxon>Archaea</taxon>
        <taxon>Methanobacteriati</taxon>
        <taxon>Methanobacteriota</taxon>
        <taxon>Methanomada group</taxon>
        <taxon>Methanococci</taxon>
        <taxon>Methanococcales</taxon>
        <taxon>Methanococcaceae</taxon>
        <taxon>Methanococcus</taxon>
    </lineage>
</organism>
<dbReference type="FunFam" id="3.40.640.10:FF:000078">
    <property type="entry name" value="Adenosylmethionine-8-amino-7-oxononanoate aminotransferase"/>
    <property type="match status" value="1"/>
</dbReference>
<dbReference type="GO" id="GO:0030170">
    <property type="term" value="F:pyridoxal phosphate binding"/>
    <property type="evidence" value="ECO:0007669"/>
    <property type="project" value="UniProtKB-UniRule"/>
</dbReference>
<dbReference type="GeneID" id="75305840"/>
<evidence type="ECO:0000256" key="10">
    <source>
        <dbReference type="HAMAP-Rule" id="MF_00834"/>
    </source>
</evidence>
<dbReference type="Gene3D" id="3.90.1150.10">
    <property type="entry name" value="Aspartate Aminotransferase, domain 1"/>
    <property type="match status" value="1"/>
</dbReference>
<feature type="binding site" evidence="10">
    <location>
        <position position="442"/>
    </location>
    <ligand>
        <name>substrate</name>
    </ligand>
</feature>
<feature type="site" description="Participates in the substrate recognition with KAPA and in a stacking interaction with the adenine ring of SAM" evidence="10">
    <location>
        <position position="22"/>
    </location>
</feature>
<reference evidence="11" key="1">
    <citation type="submission" date="2007-06" db="EMBL/GenBank/DDBJ databases">
        <title>Complete sequence of Methanococcus aeolicus Nankai-3.</title>
        <authorList>
            <consortium name="US DOE Joint Genome Institute"/>
            <person name="Copeland A."/>
            <person name="Lucas S."/>
            <person name="Lapidus A."/>
            <person name="Barry K."/>
            <person name="Glavina del Rio T."/>
            <person name="Dalin E."/>
            <person name="Tice H."/>
            <person name="Pitluck S."/>
            <person name="Chain P."/>
            <person name="Malfatti S."/>
            <person name="Shin M."/>
            <person name="Vergez L."/>
            <person name="Schmutz J."/>
            <person name="Larimer F."/>
            <person name="Land M."/>
            <person name="Hauser L."/>
            <person name="Kyrpides N."/>
            <person name="Lykidis A."/>
            <person name="Sieprawska-Lupa M."/>
            <person name="Whitman W.B."/>
            <person name="Richardson P."/>
        </authorList>
    </citation>
    <scope>NUCLEOTIDE SEQUENCE [LARGE SCALE GENOMIC DNA]</scope>
    <source>
        <strain evidence="11">Nankai-3</strain>
    </source>
</reference>
<name>A6UV23_META3</name>
<feature type="modified residue" description="N6-(pyridoxal phosphate)lysine" evidence="10">
    <location>
        <position position="312"/>
    </location>
</feature>
<dbReference type="AlphaFoldDB" id="A6UV23"/>
<evidence type="ECO:0000256" key="8">
    <source>
        <dbReference type="ARBA" id="ARBA00022756"/>
    </source>
</evidence>
<keyword evidence="9 10" id="KW-0663">Pyridoxal phosphate</keyword>
<dbReference type="InterPro" id="IPR015424">
    <property type="entry name" value="PyrdxlP-dep_Trfase"/>
</dbReference>
<comment type="subcellular location">
    <subcellularLocation>
        <location evidence="2 10">Cytoplasm</location>
    </subcellularLocation>
</comment>
<dbReference type="GO" id="GO:0005737">
    <property type="term" value="C:cytoplasm"/>
    <property type="evidence" value="ECO:0007669"/>
    <property type="project" value="UniProtKB-SubCell"/>
</dbReference>
<dbReference type="STRING" id="419665.Maeo_0762"/>
<dbReference type="InterPro" id="IPR015422">
    <property type="entry name" value="PyrdxlP-dep_Trfase_small"/>
</dbReference>
<keyword evidence="7 10" id="KW-0949">S-adenosyl-L-methionine</keyword>
<dbReference type="eggNOG" id="arCOG00917">
    <property type="taxonomic scope" value="Archaea"/>
</dbReference>
<dbReference type="Proteomes" id="UP000001106">
    <property type="component" value="Chromosome"/>
</dbReference>
<dbReference type="GO" id="GO:0009102">
    <property type="term" value="P:biotin biosynthetic process"/>
    <property type="evidence" value="ECO:0007669"/>
    <property type="project" value="UniProtKB-UniRule"/>
</dbReference>
<dbReference type="EMBL" id="CP000743">
    <property type="protein sequence ID" value="ABR56345.1"/>
    <property type="molecule type" value="Genomic_DNA"/>
</dbReference>
<comment type="pathway">
    <text evidence="10">Cofactor biosynthesis; biotin biosynthesis; 7,8-diaminononanoate from 8-amino-7-oxononanoate (SAM route): step 1/1.</text>
</comment>
<dbReference type="SUPFAM" id="SSF53383">
    <property type="entry name" value="PLP-dependent transferases"/>
    <property type="match status" value="1"/>
</dbReference>
<evidence type="ECO:0000256" key="2">
    <source>
        <dbReference type="ARBA" id="ARBA00004496"/>
    </source>
</evidence>
<dbReference type="InterPro" id="IPR005815">
    <property type="entry name" value="BioA"/>
</dbReference>
<keyword evidence="6 10" id="KW-0808">Transferase</keyword>
<dbReference type="UniPathway" id="UPA00078">
    <property type="reaction ID" value="UER00160"/>
</dbReference>
<dbReference type="InterPro" id="IPR005814">
    <property type="entry name" value="Aminotrans_3"/>
</dbReference>
<dbReference type="OrthoDB" id="6534at2157"/>
<protein>
    <recommendedName>
        <fullName evidence="10">Adenosylmethionine-8-amino-7-oxononanoate aminotransferase</fullName>
        <ecNumber evidence="10">2.6.1.62</ecNumber>
    </recommendedName>
    <alternativeName>
        <fullName evidence="10">7,8-diamino-pelargonic acid aminotransferase</fullName>
        <shortName evidence="10">DAPA AT</shortName>
        <shortName evidence="10">DAPA aminotransferase</shortName>
    </alternativeName>
    <alternativeName>
        <fullName evidence="10">7,8-diaminononanoate synthase</fullName>
        <shortName evidence="10">DANS</shortName>
    </alternativeName>
    <alternativeName>
        <fullName evidence="10">Diaminopelargonic acid synthase</fullName>
    </alternativeName>
</protein>
<evidence type="ECO:0000256" key="9">
    <source>
        <dbReference type="ARBA" id="ARBA00022898"/>
    </source>
</evidence>
<comment type="caution">
    <text evidence="10">Lacks conserved residue(s) required for the propagation of feature annotation.</text>
</comment>
<evidence type="ECO:0000256" key="6">
    <source>
        <dbReference type="ARBA" id="ARBA00022679"/>
    </source>
</evidence>
<evidence type="ECO:0000313" key="11">
    <source>
        <dbReference type="EMBL" id="ABR56345.1"/>
    </source>
</evidence>
<comment type="cofactor">
    <cofactor evidence="1 10">
        <name>pyridoxal 5'-phosphate</name>
        <dbReference type="ChEBI" id="CHEBI:597326"/>
    </cofactor>
</comment>
<gene>
    <name evidence="10" type="primary">bioA</name>
    <name evidence="11" type="ordered locus">Maeo_0762</name>
</gene>
<dbReference type="Gene3D" id="3.40.640.10">
    <property type="entry name" value="Type I PLP-dependent aspartate aminotransferase-like (Major domain)"/>
    <property type="match status" value="1"/>
</dbReference>
<proteinExistence type="inferred from homology"/>
<keyword evidence="12" id="KW-1185">Reference proteome</keyword>
<dbReference type="NCBIfam" id="TIGR00508">
    <property type="entry name" value="bioA"/>
    <property type="match status" value="1"/>
</dbReference>
<dbReference type="KEGG" id="mae:Maeo_0762"/>
<comment type="function">
    <text evidence="10">Catalyzes the transfer of the alpha-amino group from S-adenosyl-L-methionine (SAM) to 7-keto-8-aminopelargonic acid (KAPA) to form 7,8-diaminopelargonic acid (DAPA). It is the only aminotransferase known to utilize SAM as an amino donor.</text>
</comment>
<feature type="binding site" evidence="10">
    <location>
        <position position="347"/>
    </location>
    <ligand>
        <name>substrate</name>
    </ligand>
</feature>
<dbReference type="PANTHER" id="PTHR42684:SF17">
    <property type="entry name" value="ADENOSYLMETHIONINE-8-AMINO-7-OXONONANOATE AMINOTRANSFERASE"/>
    <property type="match status" value="1"/>
</dbReference>
<evidence type="ECO:0000256" key="5">
    <source>
        <dbReference type="ARBA" id="ARBA00022576"/>
    </source>
</evidence>
<evidence type="ECO:0000256" key="1">
    <source>
        <dbReference type="ARBA" id="ARBA00001933"/>
    </source>
</evidence>
<evidence type="ECO:0000256" key="7">
    <source>
        <dbReference type="ARBA" id="ARBA00022691"/>
    </source>
</evidence>
<accession>A6UV23</accession>
<dbReference type="HOGENOM" id="CLU_016922_4_3_2"/>
<dbReference type="EC" id="2.6.1.62" evidence="10"/>
<feature type="binding site" evidence="10">
    <location>
        <position position="167"/>
    </location>
    <ligand>
        <name>substrate</name>
    </ligand>
</feature>
<dbReference type="RefSeq" id="WP_011973477.1">
    <property type="nucleotide sequence ID" value="NC_009635.1"/>
</dbReference>
<comment type="subunit">
    <text evidence="3 10">Homodimer.</text>
</comment>
<keyword evidence="4 10" id="KW-0963">Cytoplasm</keyword>
<keyword evidence="5 10" id="KW-0032">Aminotransferase</keyword>
<comment type="similarity">
    <text evidence="10">Belongs to the class-III pyridoxal-phosphate-dependent aminotransferase family. BioA subfamily.</text>
</comment>
<sequence length="477" mass="54281">MNNNLNPKKIIEMDKKFVWHPYTQMKEYNQNPNNIIIERGEGNYLIDIRNKKYLDAVSSIWCNLLGHSEKRIINAIKEQADKICHSTLLGCGNVPSTILAEKVINITPPHLKKVFYSEDGSEAVEIAVKMAFEYCQLKDSKNNKDNNNNNQTAQPQRTKFVSVKEGYHGDTIGTMSVGGSSTFHGMFKPLLFNGYFANTPYCYRCQYHNFKDTDDRNKCGCEMDCLKEMLNLIESHKEELFCVILEAGVMGSAGIIPYPDGYIEKVAELCKKHNIILILDEVATYGRLGKYLFSDNETLKKLNKPDIICIGKGITGGYLPLALTITTEEIYNEFLGDFKDCVQFFHGHTYTGNQLLCASAIATLDVLEDDKIFENTKDKIKYLHNSMDKLKELNNVGDIRKKGFMIGIELVKDKETKEPFPYEFKAGYKVADKLLEKGIYMRPIFNTIIIVPPLTITAEEISFLVDGLYNSIKEIFE</sequence>
<feature type="binding site" evidence="10">
    <location>
        <begin position="348"/>
        <end position="349"/>
    </location>
    <ligand>
        <name>pyridoxal 5'-phosphate</name>
        <dbReference type="ChEBI" id="CHEBI:597326"/>
    </ligand>
</feature>
<dbReference type="InterPro" id="IPR015421">
    <property type="entry name" value="PyrdxlP-dep_Trfase_major"/>
</dbReference>
<evidence type="ECO:0000256" key="3">
    <source>
        <dbReference type="ARBA" id="ARBA00011738"/>
    </source>
</evidence>
<feature type="binding site" evidence="10">
    <location>
        <position position="312"/>
    </location>
    <ligand>
        <name>substrate</name>
    </ligand>
</feature>
<dbReference type="PANTHER" id="PTHR42684">
    <property type="entry name" value="ADENOSYLMETHIONINE-8-AMINO-7-OXONONANOATE AMINOTRANSFERASE"/>
    <property type="match status" value="1"/>
</dbReference>
<feature type="binding site" evidence="10">
    <location>
        <position position="280"/>
    </location>
    <ligand>
        <name>pyridoxal 5'-phosphate</name>
        <dbReference type="ChEBI" id="CHEBI:597326"/>
    </ligand>
</feature>
<comment type="catalytic activity">
    <reaction evidence="10">
        <text>(8S)-8-amino-7-oxononanoate + S-adenosyl-L-methionine = S-adenosyl-4-methylsulfanyl-2-oxobutanoate + (7R,8S)-7,8-diammoniononanoate</text>
        <dbReference type="Rhea" id="RHEA:16861"/>
        <dbReference type="ChEBI" id="CHEBI:16490"/>
        <dbReference type="ChEBI" id="CHEBI:59789"/>
        <dbReference type="ChEBI" id="CHEBI:149468"/>
        <dbReference type="ChEBI" id="CHEBI:149469"/>
        <dbReference type="EC" id="2.6.1.62"/>
    </reaction>
</comment>
<feature type="binding site" evidence="10">
    <location>
        <begin position="120"/>
        <end position="121"/>
    </location>
    <ligand>
        <name>pyridoxal 5'-phosphate</name>
        <dbReference type="ChEBI" id="CHEBI:597326"/>
    </ligand>
</feature>
<dbReference type="HAMAP" id="MF_00834">
    <property type="entry name" value="BioA"/>
    <property type="match status" value="1"/>
</dbReference>
<dbReference type="GO" id="GO:0004015">
    <property type="term" value="F:adenosylmethionine-8-amino-7-oxononanoate transaminase activity"/>
    <property type="evidence" value="ECO:0007669"/>
    <property type="project" value="UniProtKB-UniRule"/>
</dbReference>
<evidence type="ECO:0000256" key="4">
    <source>
        <dbReference type="ARBA" id="ARBA00022490"/>
    </source>
</evidence>
<dbReference type="CDD" id="cd00610">
    <property type="entry name" value="OAT_like"/>
    <property type="match status" value="1"/>
</dbReference>
<evidence type="ECO:0000313" key="12">
    <source>
        <dbReference type="Proteomes" id="UP000001106"/>
    </source>
</evidence>
<dbReference type="Pfam" id="PF00202">
    <property type="entry name" value="Aminotran_3"/>
    <property type="match status" value="1"/>
</dbReference>
<keyword evidence="8 10" id="KW-0093">Biotin biosynthesis</keyword>